<reference evidence="1 2" key="2">
    <citation type="journal article" date="2009" name="Infect. Immun.">
        <title>Comparative genomics reveal extensive transposon-mediated genomic plasticity and diversity among potential effector proteins within the genus Coxiella.</title>
        <authorList>
            <person name="Beare P.A."/>
            <person name="Unsworth N."/>
            <person name="Andoh M."/>
            <person name="Voth D.E."/>
            <person name="Omsland A."/>
            <person name="Gilk S.D."/>
            <person name="Williams K.P."/>
            <person name="Sobral B.W."/>
            <person name="Kupko J.J.III."/>
            <person name="Porcella S.F."/>
            <person name="Samuel J.E."/>
            <person name="Heinzen R.A."/>
        </authorList>
    </citation>
    <scope>NUCLEOTIDE SEQUENCE [LARGE SCALE GENOMIC DNA]</scope>
    <source>
        <strain evidence="2">RSA 493 / Nine Mile phase I</strain>
    </source>
</reference>
<accession>B5QSG0</accession>
<sequence>MPIAILFRICQPPTNKTLGKSINNVIRNIFLKRNFWNLK</sequence>
<evidence type="ECO:0000313" key="1">
    <source>
        <dbReference type="EMBL" id="ACI15324.1"/>
    </source>
</evidence>
<proteinExistence type="predicted"/>
<gene>
    <name evidence="1" type="ORF">CBU_1831a</name>
</gene>
<dbReference type="EMBL" id="AE016828">
    <property type="protein sequence ID" value="ACI15324.1"/>
    <property type="molecule type" value="Genomic_DNA"/>
</dbReference>
<protein>
    <submittedName>
        <fullName evidence="1">Uncharacterized protein</fullName>
    </submittedName>
</protein>
<evidence type="ECO:0000313" key="2">
    <source>
        <dbReference type="Proteomes" id="UP000002671"/>
    </source>
</evidence>
<organism evidence="1 2">
    <name type="scientific">Coxiella burnetii (strain RSA 493 / Nine Mile phase I)</name>
    <dbReference type="NCBI Taxonomy" id="227377"/>
    <lineage>
        <taxon>Bacteria</taxon>
        <taxon>Pseudomonadati</taxon>
        <taxon>Pseudomonadota</taxon>
        <taxon>Gammaproteobacteria</taxon>
        <taxon>Legionellales</taxon>
        <taxon>Coxiellaceae</taxon>
        <taxon>Coxiella</taxon>
    </lineage>
</organism>
<reference evidence="1 2" key="1">
    <citation type="journal article" date="2003" name="Proc. Natl. Acad. Sci. U.S.A.">
        <title>Complete genome sequence of the Q-fever pathogen, Coxiella burnetii.</title>
        <authorList>
            <person name="Seshadri R."/>
            <person name="Paulsen I.T."/>
            <person name="Eisen J.A."/>
            <person name="Read T.D."/>
            <person name="Nelson K.E."/>
            <person name="Nelson W.C."/>
            <person name="Ward N.L."/>
            <person name="Tettelin H."/>
            <person name="Davidsen T.M."/>
            <person name="Beanan M.J."/>
            <person name="Deboy R.T."/>
            <person name="Daugherty S.C."/>
            <person name="Brinkac L.M."/>
            <person name="Madupu R."/>
            <person name="Dodson R.J."/>
            <person name="Khouri H.M."/>
            <person name="Lee K.H."/>
            <person name="Carty H.A."/>
            <person name="Scanlan D."/>
            <person name="Heinzen R.A."/>
            <person name="Thompson H.A."/>
            <person name="Samuel J.E."/>
            <person name="Fraser C.M."/>
            <person name="Heidelberg J.F."/>
        </authorList>
    </citation>
    <scope>NUCLEOTIDE SEQUENCE [LARGE SCALE GENOMIC DNA]</scope>
    <source>
        <strain evidence="2">RSA 493 / Nine Mile phase I</strain>
    </source>
</reference>
<dbReference type="HOGENOM" id="CLU_3308283_0_0_6"/>
<keyword evidence="2" id="KW-1185">Reference proteome</keyword>
<name>B5QSG0_COXBU</name>
<dbReference type="EnsemblBacteria" id="ACI15324">
    <property type="protein sequence ID" value="ACI15324"/>
    <property type="gene ID" value="CBU_1831a"/>
</dbReference>
<dbReference type="Proteomes" id="UP000002671">
    <property type="component" value="Chromosome"/>
</dbReference>
<dbReference type="AlphaFoldDB" id="B5QSG0"/>